<dbReference type="STRING" id="351607.Acel_2022"/>
<keyword evidence="12" id="KW-1185">Reference proteome</keyword>
<reference evidence="11 12" key="1">
    <citation type="journal article" date="2009" name="Genome Res.">
        <title>Complete genome of the cellulolytic thermophile Acidothermus cellulolyticus 11B provides insights into its ecophysiological and evolutionary adaptations.</title>
        <authorList>
            <person name="Barabote R.D."/>
            <person name="Xie G."/>
            <person name="Leu D.H."/>
            <person name="Normand P."/>
            <person name="Necsulea A."/>
            <person name="Daubin V."/>
            <person name="Medigue C."/>
            <person name="Adney W.S."/>
            <person name="Xu X.C."/>
            <person name="Lapidus A."/>
            <person name="Parales R.E."/>
            <person name="Detter C."/>
            <person name="Pujic P."/>
            <person name="Bruce D."/>
            <person name="Lavire C."/>
            <person name="Challacombe J.F."/>
            <person name="Brettin T.S."/>
            <person name="Berry A.M."/>
        </authorList>
    </citation>
    <scope>NUCLEOTIDE SEQUENCE [LARGE SCALE GENOMIC DNA]</scope>
    <source>
        <strain evidence="12">ATCC 43068 / DSM 8971 / 11B</strain>
    </source>
</reference>
<dbReference type="AlphaFoldDB" id="A0LWI4"/>
<dbReference type="InterPro" id="IPR007886">
    <property type="entry name" value="AlaDH/PNT_N"/>
</dbReference>
<dbReference type="GO" id="GO:0006740">
    <property type="term" value="P:NADPH regeneration"/>
    <property type="evidence" value="ECO:0007669"/>
    <property type="project" value="TreeGrafter"/>
</dbReference>
<dbReference type="SMART" id="SM01003">
    <property type="entry name" value="AlaDh_PNT_N"/>
    <property type="match status" value="1"/>
</dbReference>
<evidence type="ECO:0000256" key="7">
    <source>
        <dbReference type="ARBA" id="ARBA00023027"/>
    </source>
</evidence>
<dbReference type="KEGG" id="ace:Acel_2022"/>
<dbReference type="eggNOG" id="COG3288">
    <property type="taxonomic scope" value="Bacteria"/>
</dbReference>
<dbReference type="GO" id="GO:0050661">
    <property type="term" value="F:NADP binding"/>
    <property type="evidence" value="ECO:0007669"/>
    <property type="project" value="TreeGrafter"/>
</dbReference>
<dbReference type="GO" id="GO:0005886">
    <property type="term" value="C:plasma membrane"/>
    <property type="evidence" value="ECO:0007669"/>
    <property type="project" value="TreeGrafter"/>
</dbReference>
<dbReference type="GO" id="GO:0016491">
    <property type="term" value="F:oxidoreductase activity"/>
    <property type="evidence" value="ECO:0007669"/>
    <property type="project" value="InterPro"/>
</dbReference>
<dbReference type="HOGENOM" id="CLU_003376_2_1_11"/>
<dbReference type="EC" id="7.1.1.1" evidence="3"/>
<dbReference type="InterPro" id="IPR008143">
    <property type="entry name" value="Ala_DH/PNT_CS2"/>
</dbReference>
<dbReference type="OrthoDB" id="9804592at2"/>
<dbReference type="InParanoid" id="A0LWI4"/>
<comment type="similarity">
    <text evidence="2">Belongs to the AlaDH/PNT family.</text>
</comment>
<sequence>MNIVAVRETAPYERRVAVVPDTVTRLRSAGHTVAVEQGAGEAAGYPDEVYRDAGAQIVQREALSDADVVLAVQPLPTEDARRLRAGCLVLSFLQPAAYAELLHILAERKASAISLDRLPRISRAQSMDALSSQALVAGYRAALIAAEKLPRFFPLLMTAAGTVPPAKVLVLGAGVAGLQAIATARRLGAVVSAYDVRAAAAEEVRSLGATFIDLGLETLEGAGGYAREMTEERAAKQRELLTPHLAASDAVITTAAVPGRRAPLLVDRRMVEAMRPGTVIVDIAAESGGNVELSKPGEEVLHNGVLIWGGRNVPSGMPYDASRLYARNLANLLVMLTRDGEVVLDLSDEIVAASLVVHEGQVRT</sequence>
<dbReference type="PROSITE" id="PS00837">
    <property type="entry name" value="ALADH_PNT_2"/>
    <property type="match status" value="1"/>
</dbReference>
<dbReference type="InterPro" id="IPR036291">
    <property type="entry name" value="NAD(P)-bd_dom_sf"/>
</dbReference>
<dbReference type="SUPFAM" id="SSF52283">
    <property type="entry name" value="Formate/glycerate dehydrogenase catalytic domain-like"/>
    <property type="match status" value="1"/>
</dbReference>
<evidence type="ECO:0000256" key="3">
    <source>
        <dbReference type="ARBA" id="ARBA00012943"/>
    </source>
</evidence>
<evidence type="ECO:0000256" key="4">
    <source>
        <dbReference type="ARBA" id="ARBA00022741"/>
    </source>
</evidence>
<keyword evidence="6" id="KW-1278">Translocase</keyword>
<dbReference type="PANTHER" id="PTHR10160:SF19">
    <property type="entry name" value="PROTON-TRANSLOCATING NAD(P)(+) TRANSHYDROGENASE"/>
    <property type="match status" value="1"/>
</dbReference>
<evidence type="ECO:0000259" key="9">
    <source>
        <dbReference type="SMART" id="SM01002"/>
    </source>
</evidence>
<dbReference type="Gene3D" id="3.40.50.720">
    <property type="entry name" value="NAD(P)-binding Rossmann-like Domain"/>
    <property type="match status" value="2"/>
</dbReference>
<dbReference type="Proteomes" id="UP000008221">
    <property type="component" value="Chromosome"/>
</dbReference>
<name>A0LWI4_ACIC1</name>
<evidence type="ECO:0000313" key="12">
    <source>
        <dbReference type="Proteomes" id="UP000008221"/>
    </source>
</evidence>
<dbReference type="Pfam" id="PF05222">
    <property type="entry name" value="AlaDh_PNT_N"/>
    <property type="match status" value="1"/>
</dbReference>
<dbReference type="PANTHER" id="PTHR10160">
    <property type="entry name" value="NAD(P) TRANSHYDROGENASE"/>
    <property type="match status" value="1"/>
</dbReference>
<comment type="function">
    <text evidence="1">The transhydrogenation between NADH and NADP is coupled to respiration and ATP hydrolysis and functions as a proton pump across the membrane.</text>
</comment>
<gene>
    <name evidence="11" type="ordered locus">Acel_2022</name>
</gene>
<dbReference type="InterPro" id="IPR007698">
    <property type="entry name" value="AlaDH/PNT_NAD(H)-bd"/>
</dbReference>
<accession>A0LWI4</accession>
<dbReference type="RefSeq" id="WP_011720857.1">
    <property type="nucleotide sequence ID" value="NC_008578.1"/>
</dbReference>
<dbReference type="FunCoup" id="A0LWI4">
    <property type="interactions" value="1"/>
</dbReference>
<feature type="domain" description="Alanine dehydrogenase/pyridine nucleotide transhydrogenase N-terminal" evidence="10">
    <location>
        <begin position="4"/>
        <end position="137"/>
    </location>
</feature>
<organism evidence="11 12">
    <name type="scientific">Acidothermus cellulolyticus (strain ATCC 43068 / DSM 8971 / 11B)</name>
    <dbReference type="NCBI Taxonomy" id="351607"/>
    <lineage>
        <taxon>Bacteria</taxon>
        <taxon>Bacillati</taxon>
        <taxon>Actinomycetota</taxon>
        <taxon>Actinomycetes</taxon>
        <taxon>Acidothermales</taxon>
        <taxon>Acidothermaceae</taxon>
        <taxon>Acidothermus</taxon>
    </lineage>
</organism>
<evidence type="ECO:0000256" key="6">
    <source>
        <dbReference type="ARBA" id="ARBA00022967"/>
    </source>
</evidence>
<dbReference type="GO" id="GO:0008750">
    <property type="term" value="F:proton-translocating NAD(P)+ transhydrogenase activity"/>
    <property type="evidence" value="ECO:0007669"/>
    <property type="project" value="UniProtKB-EC"/>
</dbReference>
<evidence type="ECO:0000256" key="1">
    <source>
        <dbReference type="ARBA" id="ARBA00003943"/>
    </source>
</evidence>
<dbReference type="CDD" id="cd05304">
    <property type="entry name" value="Rubrum_tdh"/>
    <property type="match status" value="1"/>
</dbReference>
<dbReference type="Pfam" id="PF01262">
    <property type="entry name" value="AlaDh_PNT_C"/>
    <property type="match status" value="1"/>
</dbReference>
<evidence type="ECO:0000256" key="5">
    <source>
        <dbReference type="ARBA" id="ARBA00022857"/>
    </source>
</evidence>
<comment type="catalytic activity">
    <reaction evidence="8">
        <text>NAD(+) + NADPH + H(+)(in) = NADH + NADP(+) + H(+)(out)</text>
        <dbReference type="Rhea" id="RHEA:47992"/>
        <dbReference type="ChEBI" id="CHEBI:15378"/>
        <dbReference type="ChEBI" id="CHEBI:57540"/>
        <dbReference type="ChEBI" id="CHEBI:57783"/>
        <dbReference type="ChEBI" id="CHEBI:57945"/>
        <dbReference type="ChEBI" id="CHEBI:58349"/>
        <dbReference type="EC" id="7.1.1.1"/>
    </reaction>
</comment>
<evidence type="ECO:0000256" key="8">
    <source>
        <dbReference type="ARBA" id="ARBA00048202"/>
    </source>
</evidence>
<keyword evidence="4" id="KW-0547">Nucleotide-binding</keyword>
<dbReference type="EMBL" id="CP000481">
    <property type="protein sequence ID" value="ABK53794.1"/>
    <property type="molecule type" value="Genomic_DNA"/>
</dbReference>
<feature type="domain" description="Alanine dehydrogenase/pyridine nucleotide transhydrogenase NAD(H)-binding" evidence="9">
    <location>
        <begin position="146"/>
        <end position="309"/>
    </location>
</feature>
<proteinExistence type="inferred from homology"/>
<keyword evidence="7" id="KW-0520">NAD</keyword>
<evidence type="ECO:0000259" key="10">
    <source>
        <dbReference type="SMART" id="SM01003"/>
    </source>
</evidence>
<keyword evidence="5" id="KW-0521">NADP</keyword>
<evidence type="ECO:0000256" key="2">
    <source>
        <dbReference type="ARBA" id="ARBA00005689"/>
    </source>
</evidence>
<dbReference type="NCBIfam" id="NF006942">
    <property type="entry name" value="PRK09424.1"/>
    <property type="match status" value="1"/>
</dbReference>
<evidence type="ECO:0000313" key="11">
    <source>
        <dbReference type="EMBL" id="ABK53794.1"/>
    </source>
</evidence>
<dbReference type="SUPFAM" id="SSF51735">
    <property type="entry name" value="NAD(P)-binding Rossmann-fold domains"/>
    <property type="match status" value="1"/>
</dbReference>
<protein>
    <recommendedName>
        <fullName evidence="3">proton-translocating NAD(P)(+) transhydrogenase</fullName>
        <ecNumber evidence="3">7.1.1.1</ecNumber>
    </recommendedName>
</protein>
<dbReference type="SMART" id="SM01002">
    <property type="entry name" value="AlaDh_PNT_C"/>
    <property type="match status" value="1"/>
</dbReference>